<organism evidence="2 3">
    <name type="scientific">Saguinus oedipus</name>
    <name type="common">Cotton-top tamarin</name>
    <name type="synonym">Oedipomidas oedipus</name>
    <dbReference type="NCBI Taxonomy" id="9490"/>
    <lineage>
        <taxon>Eukaryota</taxon>
        <taxon>Metazoa</taxon>
        <taxon>Chordata</taxon>
        <taxon>Craniata</taxon>
        <taxon>Vertebrata</taxon>
        <taxon>Euteleostomi</taxon>
        <taxon>Mammalia</taxon>
        <taxon>Eutheria</taxon>
        <taxon>Euarchontoglires</taxon>
        <taxon>Primates</taxon>
        <taxon>Haplorrhini</taxon>
        <taxon>Platyrrhini</taxon>
        <taxon>Cebidae</taxon>
        <taxon>Callitrichinae</taxon>
        <taxon>Saguinus</taxon>
    </lineage>
</organism>
<proteinExistence type="predicted"/>
<feature type="region of interest" description="Disordered" evidence="1">
    <location>
        <begin position="172"/>
        <end position="221"/>
    </location>
</feature>
<dbReference type="EMBL" id="JASSZA010000001">
    <property type="protein sequence ID" value="KAK2119069.1"/>
    <property type="molecule type" value="Genomic_DNA"/>
</dbReference>
<evidence type="ECO:0000313" key="3">
    <source>
        <dbReference type="Proteomes" id="UP001266305"/>
    </source>
</evidence>
<dbReference type="Proteomes" id="UP001266305">
    <property type="component" value="Unassembled WGS sequence"/>
</dbReference>
<name>A0ABQ9WBQ1_SAGOE</name>
<keyword evidence="3" id="KW-1185">Reference proteome</keyword>
<dbReference type="InterPro" id="IPR031510">
    <property type="entry name" value="DLEU7"/>
</dbReference>
<sequence length="284" mass="30109">MASPAPLVASIGHQMVALQTLQLLQQEWGWGDGPGAPGNQQDPDHVSTAPVRRSGRLRVWPGPGREERGGGVWARNRATCARASSPEEEVVRGAEVGAELLPFPRDRGPCTLARMAMRSALARVVDSTSELVSVEQTLLEPLQQERSFPIHLKVSSLAPAIPSGLQGAPPCSKGGAAEMAMGGSQDPKHWCSLRFSPSGRRKGAGDTLGTQQEGQGAPDSPEACLAAEPRFGDGLAKTSSWNSFASHINQLPALERPFPHVQLVGIEDGSLHPISELITLPLEP</sequence>
<accession>A0ABQ9WBQ1</accession>
<protein>
    <recommendedName>
        <fullName evidence="4">Deleted in lymphocytic leukemia 7</fullName>
    </recommendedName>
</protein>
<dbReference type="PANTHER" id="PTHR36961:SF1">
    <property type="entry name" value="LEUKEMIA-ASSOCIATED PROTEIN 7"/>
    <property type="match status" value="1"/>
</dbReference>
<evidence type="ECO:0000256" key="1">
    <source>
        <dbReference type="SAM" id="MobiDB-lite"/>
    </source>
</evidence>
<comment type="caution">
    <text evidence="2">The sequence shown here is derived from an EMBL/GenBank/DDBJ whole genome shotgun (WGS) entry which is preliminary data.</text>
</comment>
<evidence type="ECO:0000313" key="2">
    <source>
        <dbReference type="EMBL" id="KAK2119069.1"/>
    </source>
</evidence>
<evidence type="ECO:0008006" key="4">
    <source>
        <dbReference type="Google" id="ProtNLM"/>
    </source>
</evidence>
<feature type="region of interest" description="Disordered" evidence="1">
    <location>
        <begin position="29"/>
        <end position="70"/>
    </location>
</feature>
<gene>
    <name evidence="2" type="ORF">P7K49_000455</name>
</gene>
<reference evidence="2 3" key="1">
    <citation type="submission" date="2023-05" db="EMBL/GenBank/DDBJ databases">
        <title>B98-5 Cell Line De Novo Hybrid Assembly: An Optical Mapping Approach.</title>
        <authorList>
            <person name="Kananen K."/>
            <person name="Auerbach J.A."/>
            <person name="Kautto E."/>
            <person name="Blachly J.S."/>
        </authorList>
    </citation>
    <scope>NUCLEOTIDE SEQUENCE [LARGE SCALE GENOMIC DNA]</scope>
    <source>
        <strain evidence="2">B95-8</strain>
        <tissue evidence="2">Cell line</tissue>
    </source>
</reference>
<dbReference type="PANTHER" id="PTHR36961">
    <property type="entry name" value="LEUKEMIA-ASSOCIATED PROTEIN 7"/>
    <property type="match status" value="1"/>
</dbReference>
<dbReference type="Pfam" id="PF15760">
    <property type="entry name" value="DLEU7"/>
    <property type="match status" value="1"/>
</dbReference>